<organism evidence="3 4">
    <name type="scientific">Tremella mesenterica</name>
    <name type="common">Jelly fungus</name>
    <dbReference type="NCBI Taxonomy" id="5217"/>
    <lineage>
        <taxon>Eukaryota</taxon>
        <taxon>Fungi</taxon>
        <taxon>Dikarya</taxon>
        <taxon>Basidiomycota</taxon>
        <taxon>Agaricomycotina</taxon>
        <taxon>Tremellomycetes</taxon>
        <taxon>Tremellales</taxon>
        <taxon>Tremellaceae</taxon>
        <taxon>Tremella</taxon>
    </lineage>
</organism>
<feature type="compositionally biased region" description="Acidic residues" evidence="1">
    <location>
        <begin position="326"/>
        <end position="336"/>
    </location>
</feature>
<comment type="caution">
    <text evidence="3">The sequence shown here is derived from an EMBL/GenBank/DDBJ whole genome shotgun (WGS) entry which is preliminary data.</text>
</comment>
<evidence type="ECO:0000259" key="2">
    <source>
        <dbReference type="Pfam" id="PF10180"/>
    </source>
</evidence>
<dbReference type="PANTHER" id="PTHR22306:SF2">
    <property type="entry name" value="CHROMOSOME 7 OPEN READING FRAME 50"/>
    <property type="match status" value="1"/>
</dbReference>
<evidence type="ECO:0000313" key="4">
    <source>
        <dbReference type="Proteomes" id="UP000289152"/>
    </source>
</evidence>
<dbReference type="EMBL" id="SDIL01000023">
    <property type="protein sequence ID" value="RXK40045.1"/>
    <property type="molecule type" value="Genomic_DNA"/>
</dbReference>
<feature type="region of interest" description="Disordered" evidence="1">
    <location>
        <begin position="289"/>
        <end position="336"/>
    </location>
</feature>
<feature type="region of interest" description="Disordered" evidence="1">
    <location>
        <begin position="1"/>
        <end position="174"/>
    </location>
</feature>
<feature type="compositionally biased region" description="Basic and acidic residues" evidence="1">
    <location>
        <begin position="104"/>
        <end position="115"/>
    </location>
</feature>
<reference evidence="3 4" key="1">
    <citation type="submission" date="2016-06" db="EMBL/GenBank/DDBJ databases">
        <title>Evolution of pathogenesis and genome organization in the Tremellales.</title>
        <authorList>
            <person name="Cuomo C."/>
            <person name="Litvintseva A."/>
            <person name="Heitman J."/>
            <person name="Chen Y."/>
            <person name="Sun S."/>
            <person name="Springer D."/>
            <person name="Dromer F."/>
            <person name="Young S."/>
            <person name="Zeng Q."/>
            <person name="Chapman S."/>
            <person name="Gujja S."/>
            <person name="Saif S."/>
            <person name="Birren B."/>
        </authorList>
    </citation>
    <scope>NUCLEOTIDE SEQUENCE [LARGE SCALE GENOMIC DNA]</scope>
    <source>
        <strain evidence="3 4">ATCC 28783</strain>
    </source>
</reference>
<feature type="compositionally biased region" description="Basic and acidic residues" evidence="1">
    <location>
        <begin position="67"/>
        <end position="77"/>
    </location>
</feature>
<evidence type="ECO:0000313" key="3">
    <source>
        <dbReference type="EMBL" id="RXK40045.1"/>
    </source>
</evidence>
<feature type="compositionally biased region" description="Basic residues" evidence="1">
    <location>
        <begin position="14"/>
        <end position="27"/>
    </location>
</feature>
<gene>
    <name evidence="3" type="ORF">M231_02685</name>
</gene>
<feature type="compositionally biased region" description="Basic and acidic residues" evidence="1">
    <location>
        <begin position="304"/>
        <end position="325"/>
    </location>
</feature>
<dbReference type="InterPro" id="IPR019327">
    <property type="entry name" value="WKF"/>
</dbReference>
<feature type="compositionally biased region" description="Basic and acidic residues" evidence="1">
    <location>
        <begin position="133"/>
        <end position="147"/>
    </location>
</feature>
<keyword evidence="4" id="KW-1185">Reference proteome</keyword>
<dbReference type="Proteomes" id="UP000289152">
    <property type="component" value="Unassembled WGS sequence"/>
</dbReference>
<dbReference type="InParanoid" id="A0A4Q1BQ50"/>
<dbReference type="AlphaFoldDB" id="A0A4Q1BQ50"/>
<name>A0A4Q1BQ50_TREME</name>
<protein>
    <recommendedName>
        <fullName evidence="2">WKF domain-containing protein</fullName>
    </recommendedName>
</protein>
<dbReference type="Pfam" id="PF10180">
    <property type="entry name" value="WKF"/>
    <property type="match status" value="1"/>
</dbReference>
<proteinExistence type="predicted"/>
<feature type="domain" description="WKF" evidence="2">
    <location>
        <begin position="227"/>
        <end position="286"/>
    </location>
</feature>
<dbReference type="PANTHER" id="PTHR22306">
    <property type="entry name" value="CHROMOSOME 7 OPEN READING FRAME 50"/>
    <property type="match status" value="1"/>
</dbReference>
<dbReference type="VEuPathDB" id="FungiDB:TREMEDRAFT_64275"/>
<sequence length="358" mass="39933">MAGVVQDAYNDQKGHKRVEKKIKKAKSYKMSEHSEQILSDHPLRDHETVEIPLAVNDGRPGPSNDTIPREESREERKARRKAEKVARSQVNPPADEDSPLNHVSPDERMPVEAGKKEKKKRKLDLETDVGPAAHDESRKKKERKGDGESADQIVVNVSGEKKKKQKKVKKAKGEGEEVNLDGNAVDLGEVVNKDEVKEVIVQDVLTDPTLSDQAKKALHYVHLHALSRKSNSPSGSIWKFNKARQNWLLRNIWNEEVPDQWVDPVIRYLCTIQGAGRTILVDTAKTHLTPSATPASTGEEVEEEKTVDKSGETDVSARAEHKDGAEVDEIAGEDTGTDELRELRKLRAGRLLGMIGEE</sequence>
<evidence type="ECO:0000256" key="1">
    <source>
        <dbReference type="SAM" id="MobiDB-lite"/>
    </source>
</evidence>
<feature type="compositionally biased region" description="Basic residues" evidence="1">
    <location>
        <begin position="161"/>
        <end position="170"/>
    </location>
</feature>
<dbReference type="OrthoDB" id="10261563at2759"/>
<accession>A0A4Q1BQ50</accession>
<dbReference type="STRING" id="5217.A0A4Q1BQ50"/>